<dbReference type="GeneID" id="63918050"/>
<dbReference type="AlphaFoldDB" id="A0A074VU66"/>
<dbReference type="Proteomes" id="UP000030672">
    <property type="component" value="Unassembled WGS sequence"/>
</dbReference>
<dbReference type="RefSeq" id="XP_040879822.1">
    <property type="nucleotide sequence ID" value="XM_041024677.1"/>
</dbReference>
<dbReference type="EMBL" id="KL584833">
    <property type="protein sequence ID" value="KEQ62799.1"/>
    <property type="molecule type" value="Genomic_DNA"/>
</dbReference>
<name>A0A074VU66_AURM1</name>
<accession>A0A074VU66</accession>
<reference evidence="1 2" key="1">
    <citation type="journal article" date="2014" name="BMC Genomics">
        <title>Genome sequencing of four Aureobasidium pullulans varieties: biotechnological potential, stress tolerance, and description of new species.</title>
        <authorList>
            <person name="Gostin Ar C."/>
            <person name="Ohm R.A."/>
            <person name="Kogej T."/>
            <person name="Sonjak S."/>
            <person name="Turk M."/>
            <person name="Zajc J."/>
            <person name="Zalar P."/>
            <person name="Grube M."/>
            <person name="Sun H."/>
            <person name="Han J."/>
            <person name="Sharma A."/>
            <person name="Chiniquy J."/>
            <person name="Ngan C.Y."/>
            <person name="Lipzen A."/>
            <person name="Barry K."/>
            <person name="Grigoriev I.V."/>
            <person name="Gunde-Cimerman N."/>
        </authorList>
    </citation>
    <scope>NUCLEOTIDE SEQUENCE [LARGE SCALE GENOMIC DNA]</scope>
    <source>
        <strain evidence="1 2">CBS 110374</strain>
    </source>
</reference>
<dbReference type="HOGENOM" id="CLU_1408468_0_0_1"/>
<proteinExistence type="predicted"/>
<evidence type="ECO:0000313" key="1">
    <source>
        <dbReference type="EMBL" id="KEQ62799.1"/>
    </source>
</evidence>
<protein>
    <submittedName>
        <fullName evidence="1">Uncharacterized protein</fullName>
    </submittedName>
</protein>
<evidence type="ECO:0000313" key="2">
    <source>
        <dbReference type="Proteomes" id="UP000030672"/>
    </source>
</evidence>
<keyword evidence="2" id="KW-1185">Reference proteome</keyword>
<sequence length="193" mass="22553">MAPTPPINSMFTDDRWETTSVIEEGHDDDERVLQRLSRCYGSSRVFLLIGLWIVHSPIESQSRQGRQFNNHLSRQRRRPAPLETFGGLIMSRCSANFFDTKLRPWTCNDKSSQLIPLSRQLRHHSPRGRTLSRCLVTNSLAIHNLFYPVGQIFRTRARPSNGHPTETYRDKYLHQNMEVQLHSKLVVFLEPWK</sequence>
<organism evidence="1 2">
    <name type="scientific">Aureobasidium melanogenum (strain CBS 110374)</name>
    <name type="common">Aureobasidium pullulans var. melanogenum</name>
    <dbReference type="NCBI Taxonomy" id="1043003"/>
    <lineage>
        <taxon>Eukaryota</taxon>
        <taxon>Fungi</taxon>
        <taxon>Dikarya</taxon>
        <taxon>Ascomycota</taxon>
        <taxon>Pezizomycotina</taxon>
        <taxon>Dothideomycetes</taxon>
        <taxon>Dothideomycetidae</taxon>
        <taxon>Dothideales</taxon>
        <taxon>Saccotheciaceae</taxon>
        <taxon>Aureobasidium</taxon>
    </lineage>
</organism>
<gene>
    <name evidence="1" type="ORF">M437DRAFT_66045</name>
</gene>